<dbReference type="EMBL" id="CM042009">
    <property type="protein sequence ID" value="KAI3788267.1"/>
    <property type="molecule type" value="Genomic_DNA"/>
</dbReference>
<evidence type="ECO:0000313" key="1">
    <source>
        <dbReference type="EMBL" id="KAI3788267.1"/>
    </source>
</evidence>
<gene>
    <name evidence="1" type="ORF">L2E82_01027</name>
</gene>
<evidence type="ECO:0000313" key="2">
    <source>
        <dbReference type="Proteomes" id="UP001055811"/>
    </source>
</evidence>
<reference evidence="1 2" key="2">
    <citation type="journal article" date="2022" name="Mol. Ecol. Resour.">
        <title>The genomes of chicory, endive, great burdock and yacon provide insights into Asteraceae paleo-polyploidization history and plant inulin production.</title>
        <authorList>
            <person name="Fan W."/>
            <person name="Wang S."/>
            <person name="Wang H."/>
            <person name="Wang A."/>
            <person name="Jiang F."/>
            <person name="Liu H."/>
            <person name="Zhao H."/>
            <person name="Xu D."/>
            <person name="Zhang Y."/>
        </authorList>
    </citation>
    <scope>NUCLEOTIDE SEQUENCE [LARGE SCALE GENOMIC DNA]</scope>
    <source>
        <strain evidence="2">cv. Punajuju</strain>
        <tissue evidence="1">Leaves</tissue>
    </source>
</reference>
<comment type="caution">
    <text evidence="1">The sequence shown here is derived from an EMBL/GenBank/DDBJ whole genome shotgun (WGS) entry which is preliminary data.</text>
</comment>
<protein>
    <submittedName>
        <fullName evidence="1">Uncharacterized protein</fullName>
    </submittedName>
</protein>
<proteinExistence type="predicted"/>
<keyword evidence="2" id="KW-1185">Reference proteome</keyword>
<name>A0ACB9GY56_CICIN</name>
<accession>A0ACB9GY56</accession>
<organism evidence="1 2">
    <name type="scientific">Cichorium intybus</name>
    <name type="common">Chicory</name>
    <dbReference type="NCBI Taxonomy" id="13427"/>
    <lineage>
        <taxon>Eukaryota</taxon>
        <taxon>Viridiplantae</taxon>
        <taxon>Streptophyta</taxon>
        <taxon>Embryophyta</taxon>
        <taxon>Tracheophyta</taxon>
        <taxon>Spermatophyta</taxon>
        <taxon>Magnoliopsida</taxon>
        <taxon>eudicotyledons</taxon>
        <taxon>Gunneridae</taxon>
        <taxon>Pentapetalae</taxon>
        <taxon>asterids</taxon>
        <taxon>campanulids</taxon>
        <taxon>Asterales</taxon>
        <taxon>Asteraceae</taxon>
        <taxon>Cichorioideae</taxon>
        <taxon>Cichorieae</taxon>
        <taxon>Cichoriinae</taxon>
        <taxon>Cichorium</taxon>
    </lineage>
</organism>
<reference evidence="2" key="1">
    <citation type="journal article" date="2022" name="Mol. Ecol. Resour.">
        <title>The genomes of chicory, endive, great burdock and yacon provide insights into Asteraceae palaeo-polyploidization history and plant inulin production.</title>
        <authorList>
            <person name="Fan W."/>
            <person name="Wang S."/>
            <person name="Wang H."/>
            <person name="Wang A."/>
            <person name="Jiang F."/>
            <person name="Liu H."/>
            <person name="Zhao H."/>
            <person name="Xu D."/>
            <person name="Zhang Y."/>
        </authorList>
    </citation>
    <scope>NUCLEOTIDE SEQUENCE [LARGE SCALE GENOMIC DNA]</scope>
    <source>
        <strain evidence="2">cv. Punajuju</strain>
    </source>
</reference>
<sequence>MASQSSSVTENLGKYLAEKCSPPCLTLFQLKTKVVYIPESHSSVPPLFGNPNFELQQAIFSNNWQPWFLNKGNLLSVYDLTGLDFRRNLIWQEIDANFCRDSIKRHHIEDQSLKLHRLQLFLAKRYDWKIKDEYQHFRKLSILRGLCHKTDASFHAIAIAVSLLEAYSLSVQHE</sequence>
<dbReference type="Proteomes" id="UP001055811">
    <property type="component" value="Linkage Group LG01"/>
</dbReference>